<dbReference type="PANTHER" id="PTHR12882:SF1">
    <property type="entry name" value="TRANSCRIPTION ELONGATION FACTOR SPT4"/>
    <property type="match status" value="1"/>
</dbReference>
<comment type="subcellular location">
    <subcellularLocation>
        <location evidence="2">Chromosome</location>
        <location evidence="2">Centromere</location>
    </subcellularLocation>
    <subcellularLocation>
        <location evidence="1 8">Nucleus</location>
    </subcellularLocation>
</comment>
<comment type="similarity">
    <text evidence="3 8">Belongs to the SPT4 family.</text>
</comment>
<keyword evidence="10" id="KW-0648">Protein biosynthesis</keyword>
<dbReference type="PIRSF" id="PIRSF025023">
    <property type="entry name" value="Spt4"/>
    <property type="match status" value="1"/>
</dbReference>
<accession>A0A3N4LZ30</accession>
<evidence type="ECO:0000313" key="10">
    <source>
        <dbReference type="EMBL" id="RPB26839.1"/>
    </source>
</evidence>
<name>A0A3N4LZ30_9PEZI</name>
<dbReference type="InParanoid" id="A0A3N4LZ30"/>
<dbReference type="GO" id="GO:0140673">
    <property type="term" value="P:transcription elongation-coupled chromatin remodeling"/>
    <property type="evidence" value="ECO:0007669"/>
    <property type="project" value="InterPro"/>
</dbReference>
<keyword evidence="6 8" id="KW-0539">Nucleus</keyword>
<dbReference type="InterPro" id="IPR009287">
    <property type="entry name" value="Spt4"/>
</dbReference>
<keyword evidence="11" id="KW-1185">Reference proteome</keyword>
<dbReference type="GO" id="GO:0000775">
    <property type="term" value="C:chromosome, centromeric region"/>
    <property type="evidence" value="ECO:0007669"/>
    <property type="project" value="UniProtKB-SubCell"/>
</dbReference>
<dbReference type="SMART" id="SM01389">
    <property type="entry name" value="Spt4"/>
    <property type="match status" value="1"/>
</dbReference>
<reference evidence="10 11" key="1">
    <citation type="journal article" date="2018" name="Nat. Ecol. Evol.">
        <title>Pezizomycetes genomes reveal the molecular basis of ectomycorrhizal truffle lifestyle.</title>
        <authorList>
            <person name="Murat C."/>
            <person name="Payen T."/>
            <person name="Noel B."/>
            <person name="Kuo A."/>
            <person name="Morin E."/>
            <person name="Chen J."/>
            <person name="Kohler A."/>
            <person name="Krizsan K."/>
            <person name="Balestrini R."/>
            <person name="Da Silva C."/>
            <person name="Montanini B."/>
            <person name="Hainaut M."/>
            <person name="Levati E."/>
            <person name="Barry K.W."/>
            <person name="Belfiori B."/>
            <person name="Cichocki N."/>
            <person name="Clum A."/>
            <person name="Dockter R.B."/>
            <person name="Fauchery L."/>
            <person name="Guy J."/>
            <person name="Iotti M."/>
            <person name="Le Tacon F."/>
            <person name="Lindquist E.A."/>
            <person name="Lipzen A."/>
            <person name="Malagnac F."/>
            <person name="Mello A."/>
            <person name="Molinier V."/>
            <person name="Miyauchi S."/>
            <person name="Poulain J."/>
            <person name="Riccioni C."/>
            <person name="Rubini A."/>
            <person name="Sitrit Y."/>
            <person name="Splivallo R."/>
            <person name="Traeger S."/>
            <person name="Wang M."/>
            <person name="Zifcakova L."/>
            <person name="Wipf D."/>
            <person name="Zambonelli A."/>
            <person name="Paolocci F."/>
            <person name="Nowrousian M."/>
            <person name="Ottonello S."/>
            <person name="Baldrian P."/>
            <person name="Spatafora J.W."/>
            <person name="Henrissat B."/>
            <person name="Nagy L.G."/>
            <person name="Aury J.M."/>
            <person name="Wincker P."/>
            <person name="Grigoriev I.V."/>
            <person name="Bonfante P."/>
            <person name="Martin F.M."/>
        </authorList>
    </citation>
    <scope>NUCLEOTIDE SEQUENCE [LARGE SCALE GENOMIC DNA]</scope>
    <source>
        <strain evidence="10 11">ATCC MYA-4762</strain>
    </source>
</reference>
<dbReference type="CDD" id="cd07973">
    <property type="entry name" value="Spt4"/>
    <property type="match status" value="1"/>
</dbReference>
<dbReference type="InterPro" id="IPR029040">
    <property type="entry name" value="RPABC4/Spt4"/>
</dbReference>
<dbReference type="EMBL" id="ML121533">
    <property type="protein sequence ID" value="RPB26839.1"/>
    <property type="molecule type" value="Genomic_DNA"/>
</dbReference>
<dbReference type="InterPro" id="IPR038510">
    <property type="entry name" value="Spt4_sf"/>
</dbReference>
<dbReference type="AlphaFoldDB" id="A0A3N4LZ30"/>
<gene>
    <name evidence="10" type="ORF">L211DRAFT_866300</name>
</gene>
<evidence type="ECO:0000256" key="3">
    <source>
        <dbReference type="ARBA" id="ARBA00010464"/>
    </source>
</evidence>
<feature type="domain" description="Spt4/RpoE2 zinc finger" evidence="9">
    <location>
        <begin position="14"/>
        <end position="91"/>
    </location>
</feature>
<protein>
    <recommendedName>
        <fullName evidence="4 8">Transcription elongation factor SPT4</fullName>
    </recommendedName>
</protein>
<evidence type="ECO:0000256" key="4">
    <source>
        <dbReference type="ARBA" id="ARBA00020182"/>
    </source>
</evidence>
<keyword evidence="5 8" id="KW-0804">Transcription</keyword>
<evidence type="ECO:0000256" key="7">
    <source>
        <dbReference type="ARBA" id="ARBA00023328"/>
    </source>
</evidence>
<dbReference type="OrthoDB" id="248751at2759"/>
<comment type="function">
    <text evidence="8">The SPT4-SPT5 complex mediates both activation and inhibition of transcription elongation, and plays a role in pre-mRNA processing. This complex seems to be important for the stability of the RNA polymerase II elongation machinery on the chromatin template but not for the inherent ability of this machinery to translocate down the gene.</text>
</comment>
<dbReference type="Gene3D" id="3.30.40.210">
    <property type="match status" value="1"/>
</dbReference>
<dbReference type="GO" id="GO:0003746">
    <property type="term" value="F:translation elongation factor activity"/>
    <property type="evidence" value="ECO:0007669"/>
    <property type="project" value="UniProtKB-KW"/>
</dbReference>
<evidence type="ECO:0000256" key="5">
    <source>
        <dbReference type="ARBA" id="ARBA00023163"/>
    </source>
</evidence>
<evidence type="ECO:0000256" key="2">
    <source>
        <dbReference type="ARBA" id="ARBA00004584"/>
    </source>
</evidence>
<dbReference type="Pfam" id="PF06093">
    <property type="entry name" value="Spt4"/>
    <property type="match status" value="1"/>
</dbReference>
<keyword evidence="7" id="KW-0137">Centromere</keyword>
<dbReference type="GO" id="GO:0032044">
    <property type="term" value="C:DSIF complex"/>
    <property type="evidence" value="ECO:0007669"/>
    <property type="project" value="TreeGrafter"/>
</dbReference>
<dbReference type="GO" id="GO:0000993">
    <property type="term" value="F:RNA polymerase II complex binding"/>
    <property type="evidence" value="ECO:0007669"/>
    <property type="project" value="TreeGrafter"/>
</dbReference>
<dbReference type="InterPro" id="IPR022800">
    <property type="entry name" value="Spt4/RpoE2_Znf"/>
</dbReference>
<dbReference type="FunCoup" id="A0A3N4LZ30">
    <property type="interactions" value="442"/>
</dbReference>
<dbReference type="PANTHER" id="PTHR12882">
    <property type="entry name" value="SUPPRESSOR OF TY 4"/>
    <property type="match status" value="1"/>
</dbReference>
<proteinExistence type="inferred from homology"/>
<keyword evidence="10" id="KW-0251">Elongation factor</keyword>
<dbReference type="STRING" id="1051890.A0A3N4LZ30"/>
<evidence type="ECO:0000259" key="9">
    <source>
        <dbReference type="SMART" id="SM01389"/>
    </source>
</evidence>
<organism evidence="10 11">
    <name type="scientific">Terfezia boudieri ATCC MYA-4762</name>
    <dbReference type="NCBI Taxonomy" id="1051890"/>
    <lineage>
        <taxon>Eukaryota</taxon>
        <taxon>Fungi</taxon>
        <taxon>Dikarya</taxon>
        <taxon>Ascomycota</taxon>
        <taxon>Pezizomycotina</taxon>
        <taxon>Pezizomycetes</taxon>
        <taxon>Pezizales</taxon>
        <taxon>Pezizaceae</taxon>
        <taxon>Terfezia</taxon>
    </lineage>
</organism>
<dbReference type="Proteomes" id="UP000267821">
    <property type="component" value="Unassembled WGS sequence"/>
</dbReference>
<evidence type="ECO:0000313" key="11">
    <source>
        <dbReference type="Proteomes" id="UP000267821"/>
    </source>
</evidence>
<evidence type="ECO:0000256" key="6">
    <source>
        <dbReference type="ARBA" id="ARBA00023242"/>
    </source>
</evidence>
<evidence type="ECO:0000256" key="8">
    <source>
        <dbReference type="PIRNR" id="PIRNR025023"/>
    </source>
</evidence>
<sequence>MSSSFVTPGQYRNLRACMVCSIVQPHSKFTKEGCPNCEEAIHLRNNPDKVEDCTSPVFEGLIALWQPTSSWVSKWQRIDGFVKGMYAVKVSGNLPEEIILQLEDADVYYQPRDGSDSYNRE</sequence>
<evidence type="ECO:0000256" key="1">
    <source>
        <dbReference type="ARBA" id="ARBA00004123"/>
    </source>
</evidence>
<dbReference type="GO" id="GO:0006355">
    <property type="term" value="P:regulation of DNA-templated transcription"/>
    <property type="evidence" value="ECO:0007669"/>
    <property type="project" value="InterPro"/>
</dbReference>
<dbReference type="GO" id="GO:0008270">
    <property type="term" value="F:zinc ion binding"/>
    <property type="evidence" value="ECO:0007669"/>
    <property type="project" value="InterPro"/>
</dbReference>
<dbReference type="SUPFAM" id="SSF63393">
    <property type="entry name" value="RNA polymerase subunits"/>
    <property type="match status" value="1"/>
</dbReference>